<dbReference type="SMART" id="SM00900">
    <property type="entry name" value="FMN_bind"/>
    <property type="match status" value="2"/>
</dbReference>
<keyword evidence="3" id="KW-0479">Metal-binding</keyword>
<dbReference type="RefSeq" id="WP_128211409.1">
    <property type="nucleotide sequence ID" value="NZ_CP025746.1"/>
</dbReference>
<protein>
    <submittedName>
        <fullName evidence="10">Ferredoxin</fullName>
    </submittedName>
</protein>
<evidence type="ECO:0000313" key="11">
    <source>
        <dbReference type="Proteomes" id="UP000286268"/>
    </source>
</evidence>
<keyword evidence="6 8" id="KW-0472">Membrane</keyword>
<dbReference type="GO" id="GO:0010181">
    <property type="term" value="F:FMN binding"/>
    <property type="evidence" value="ECO:0007669"/>
    <property type="project" value="InterPro"/>
</dbReference>
<keyword evidence="8" id="KW-1133">Transmembrane helix</keyword>
<sequence>MAKKIKKIQIARHIVQLIMFILLPGLYTLTFSEVKNVYKMIASGNFHFIRAIPALSEFIIVMLLTVLMGRFFCGWFCAFGTYNDWIHLISKHVFKIKFKVNERVDSVLKYVKYVILLMLLIVTCTLGSNILEGTSPWDAFAQITDFKTVMTTLTIGLILLVLITIGALFVERFFCRYLCPLGAVFSIVSKISILKINKPTEKCGKCRACTSVCSMGIPLYKKESVKGGECIECLKCIEICPRKNTTVNIAGEDLNPALASSVAIATFAGVYGITNLTSAVLTKAGISSASSITSGTNANSTKYKDGTYTGSGTGFRGGTTTVSVTIKNGQITNIETVSSEDTPNFYNRASGTVINNIISSQSTSVDTVSGATFSSNGIISAVQDALNKAQGTSSSSNEDSQSSSDENSVNQDSNGTSALSDSNSNSNNQSAAGTKEDSQNSDSKNNTAEDENSQATQNSQTNNGTTNSSSNNSSKSNNGSASSSTTSVKYKDGTYTGTGTGFRRGTTEMSVTIKDGKIAKVETVSSQDTPNYYNYAESTITSEIVLAQATNVDTVSGATFSSRGIIEAVQNALSKAK</sequence>
<dbReference type="AlphaFoldDB" id="A0A3R5V5X9"/>
<dbReference type="InterPro" id="IPR017900">
    <property type="entry name" value="4Fe4S_Fe_S_CS"/>
</dbReference>
<dbReference type="Gene3D" id="3.90.1010.20">
    <property type="match status" value="2"/>
</dbReference>
<dbReference type="Proteomes" id="UP000286268">
    <property type="component" value="Chromosome"/>
</dbReference>
<keyword evidence="2" id="KW-1003">Cell membrane</keyword>
<evidence type="ECO:0000256" key="8">
    <source>
        <dbReference type="SAM" id="Phobius"/>
    </source>
</evidence>
<proteinExistence type="predicted"/>
<dbReference type="InterPro" id="IPR052378">
    <property type="entry name" value="NosR_regulator"/>
</dbReference>
<keyword evidence="8" id="KW-0812">Transmembrane</keyword>
<keyword evidence="4" id="KW-0408">Iron</keyword>
<gene>
    <name evidence="10" type="ORF">C1I91_04190</name>
</gene>
<feature type="transmembrane region" description="Helical" evidence="8">
    <location>
        <begin position="151"/>
        <end position="170"/>
    </location>
</feature>
<evidence type="ECO:0000256" key="4">
    <source>
        <dbReference type="ARBA" id="ARBA00023004"/>
    </source>
</evidence>
<dbReference type="EMBL" id="CP025746">
    <property type="protein sequence ID" value="QAA30928.1"/>
    <property type="molecule type" value="Genomic_DNA"/>
</dbReference>
<evidence type="ECO:0000256" key="1">
    <source>
        <dbReference type="ARBA" id="ARBA00004236"/>
    </source>
</evidence>
<evidence type="ECO:0000256" key="6">
    <source>
        <dbReference type="ARBA" id="ARBA00023136"/>
    </source>
</evidence>
<dbReference type="Pfam" id="PF12801">
    <property type="entry name" value="Fer4_5"/>
    <property type="match status" value="2"/>
</dbReference>
<keyword evidence="5" id="KW-0411">Iron-sulfur</keyword>
<name>A0A3R5V5X9_9CLOT</name>
<dbReference type="GO" id="GO:0051536">
    <property type="term" value="F:iron-sulfur cluster binding"/>
    <property type="evidence" value="ECO:0007669"/>
    <property type="project" value="UniProtKB-KW"/>
</dbReference>
<evidence type="ECO:0000259" key="9">
    <source>
        <dbReference type="PROSITE" id="PS51379"/>
    </source>
</evidence>
<dbReference type="PROSITE" id="PS51379">
    <property type="entry name" value="4FE4S_FER_2"/>
    <property type="match status" value="1"/>
</dbReference>
<evidence type="ECO:0000256" key="2">
    <source>
        <dbReference type="ARBA" id="ARBA00022475"/>
    </source>
</evidence>
<evidence type="ECO:0000256" key="7">
    <source>
        <dbReference type="SAM" id="MobiDB-lite"/>
    </source>
</evidence>
<feature type="region of interest" description="Disordered" evidence="7">
    <location>
        <begin position="389"/>
        <end position="501"/>
    </location>
</feature>
<feature type="compositionally biased region" description="Low complexity" evidence="7">
    <location>
        <begin position="393"/>
        <end position="432"/>
    </location>
</feature>
<comment type="subcellular location">
    <subcellularLocation>
        <location evidence="1">Cell membrane</location>
    </subcellularLocation>
</comment>
<keyword evidence="11" id="KW-1185">Reference proteome</keyword>
<dbReference type="InterPro" id="IPR017896">
    <property type="entry name" value="4Fe4S_Fe-S-bd"/>
</dbReference>
<feature type="transmembrane region" description="Helical" evidence="8">
    <location>
        <begin position="177"/>
        <end position="196"/>
    </location>
</feature>
<dbReference type="PANTHER" id="PTHR30224:SF4">
    <property type="entry name" value="ELECTRON TRANSPORT PROTEIN YCCM-RELATED"/>
    <property type="match status" value="1"/>
</dbReference>
<dbReference type="GO" id="GO:0046872">
    <property type="term" value="F:metal ion binding"/>
    <property type="evidence" value="ECO:0007669"/>
    <property type="project" value="UniProtKB-KW"/>
</dbReference>
<accession>A0A3R5V5X9</accession>
<dbReference type="SUPFAM" id="SSF54862">
    <property type="entry name" value="4Fe-4S ferredoxins"/>
    <property type="match status" value="1"/>
</dbReference>
<dbReference type="PANTHER" id="PTHR30224">
    <property type="entry name" value="ELECTRON TRANSPORT PROTEIN"/>
    <property type="match status" value="1"/>
</dbReference>
<dbReference type="Pfam" id="PF04205">
    <property type="entry name" value="FMN_bind"/>
    <property type="match status" value="2"/>
</dbReference>
<organism evidence="10 11">
    <name type="scientific">Clostridium manihotivorum</name>
    <dbReference type="NCBI Taxonomy" id="2320868"/>
    <lineage>
        <taxon>Bacteria</taxon>
        <taxon>Bacillati</taxon>
        <taxon>Bacillota</taxon>
        <taxon>Clostridia</taxon>
        <taxon>Eubacteriales</taxon>
        <taxon>Clostridiaceae</taxon>
        <taxon>Clostridium</taxon>
    </lineage>
</organism>
<dbReference type="InterPro" id="IPR007329">
    <property type="entry name" value="FMN-bd"/>
</dbReference>
<evidence type="ECO:0000313" key="10">
    <source>
        <dbReference type="EMBL" id="QAA30928.1"/>
    </source>
</evidence>
<feature type="compositionally biased region" description="Low complexity" evidence="7">
    <location>
        <begin position="453"/>
        <end position="495"/>
    </location>
</feature>
<evidence type="ECO:0000256" key="3">
    <source>
        <dbReference type="ARBA" id="ARBA00022723"/>
    </source>
</evidence>
<feature type="transmembrane region" description="Helical" evidence="8">
    <location>
        <begin position="113"/>
        <end position="131"/>
    </location>
</feature>
<dbReference type="KEGG" id="cmah:C1I91_04190"/>
<dbReference type="GO" id="GO:0005886">
    <property type="term" value="C:plasma membrane"/>
    <property type="evidence" value="ECO:0007669"/>
    <property type="project" value="UniProtKB-SubCell"/>
</dbReference>
<feature type="transmembrane region" description="Helical" evidence="8">
    <location>
        <begin position="12"/>
        <end position="30"/>
    </location>
</feature>
<dbReference type="OrthoDB" id="9806398at2"/>
<evidence type="ECO:0000256" key="5">
    <source>
        <dbReference type="ARBA" id="ARBA00023014"/>
    </source>
</evidence>
<reference evidence="10 11" key="1">
    <citation type="submission" date="2018-01" db="EMBL/GenBank/DDBJ databases">
        <title>Genome Sequencing and Assembly of Anaerobacter polyendosporus strain CT4.</title>
        <authorList>
            <person name="Tachaapaikoon C."/>
            <person name="Sutheeworapong S."/>
            <person name="Jenjaroenpun P."/>
            <person name="Wongsurawat T."/>
            <person name="Nookeaw I."/>
            <person name="Cheawchanlertfa P."/>
            <person name="Kosugi A."/>
            <person name="Cheevadhanarak S."/>
            <person name="Ratanakhanokchai K."/>
        </authorList>
    </citation>
    <scope>NUCLEOTIDE SEQUENCE [LARGE SCALE GENOMIC DNA]</scope>
    <source>
        <strain evidence="10 11">CT4</strain>
    </source>
</reference>
<feature type="domain" description="4Fe-4S ferredoxin-type" evidence="9">
    <location>
        <begin position="192"/>
        <end position="223"/>
    </location>
</feature>
<dbReference type="PROSITE" id="PS00198">
    <property type="entry name" value="4FE4S_FER_1"/>
    <property type="match status" value="1"/>
</dbReference>
<feature type="transmembrane region" description="Helical" evidence="8">
    <location>
        <begin position="58"/>
        <end position="82"/>
    </location>
</feature>